<dbReference type="PANTHER" id="PTHR37984">
    <property type="entry name" value="PROTEIN CBG26694"/>
    <property type="match status" value="1"/>
</dbReference>
<dbReference type="GO" id="GO:0042575">
    <property type="term" value="C:DNA polymerase complex"/>
    <property type="evidence" value="ECO:0007669"/>
    <property type="project" value="UniProtKB-ARBA"/>
</dbReference>
<dbReference type="Gene3D" id="3.10.10.10">
    <property type="entry name" value="HIV Type 1 Reverse Transcriptase, subunit A, domain 1"/>
    <property type="match status" value="1"/>
</dbReference>
<dbReference type="STRING" id="75913.A0A0K0FER7"/>
<dbReference type="InterPro" id="IPR043502">
    <property type="entry name" value="DNA/RNA_pol_sf"/>
</dbReference>
<reference evidence="2" key="1">
    <citation type="submission" date="2014-07" db="EMBL/GenBank/DDBJ databases">
        <authorList>
            <person name="Martin A.A"/>
            <person name="De Silva N."/>
        </authorList>
    </citation>
    <scope>NUCLEOTIDE SEQUENCE</scope>
</reference>
<dbReference type="InterPro" id="IPR050951">
    <property type="entry name" value="Retrovirus_Pol_polyprotein"/>
</dbReference>
<protein>
    <submittedName>
        <fullName evidence="3">Integrase catalytic domain-containing protein</fullName>
    </submittedName>
</protein>
<accession>A0A0K0FER7</accession>
<evidence type="ECO:0000313" key="3">
    <source>
        <dbReference type="WBParaSite" id="SVE_0735200.1"/>
    </source>
</evidence>
<dbReference type="InterPro" id="IPR043128">
    <property type="entry name" value="Rev_trsase/Diguanyl_cyclase"/>
</dbReference>
<dbReference type="GO" id="GO:0003676">
    <property type="term" value="F:nucleic acid binding"/>
    <property type="evidence" value="ECO:0007669"/>
    <property type="project" value="InterPro"/>
</dbReference>
<dbReference type="Gene3D" id="3.30.420.10">
    <property type="entry name" value="Ribonuclease H-like superfamily/Ribonuclease H"/>
    <property type="match status" value="1"/>
</dbReference>
<dbReference type="Gene3D" id="3.30.70.270">
    <property type="match status" value="2"/>
</dbReference>
<feature type="domain" description="Integrase catalytic" evidence="1">
    <location>
        <begin position="613"/>
        <end position="765"/>
    </location>
</feature>
<organism evidence="2 3">
    <name type="scientific">Strongyloides venezuelensis</name>
    <name type="common">Threadworm</name>
    <dbReference type="NCBI Taxonomy" id="75913"/>
    <lineage>
        <taxon>Eukaryota</taxon>
        <taxon>Metazoa</taxon>
        <taxon>Ecdysozoa</taxon>
        <taxon>Nematoda</taxon>
        <taxon>Chromadorea</taxon>
        <taxon>Rhabditida</taxon>
        <taxon>Tylenchina</taxon>
        <taxon>Panagrolaimomorpha</taxon>
        <taxon>Strongyloidoidea</taxon>
        <taxon>Strongyloididae</taxon>
        <taxon>Strongyloides</taxon>
    </lineage>
</organism>
<dbReference type="Proteomes" id="UP000035680">
    <property type="component" value="Unassembled WGS sequence"/>
</dbReference>
<keyword evidence="2" id="KW-1185">Reference proteome</keyword>
<dbReference type="InterPro" id="IPR001584">
    <property type="entry name" value="Integrase_cat-core"/>
</dbReference>
<dbReference type="SUPFAM" id="SSF53098">
    <property type="entry name" value="Ribonuclease H-like"/>
    <property type="match status" value="1"/>
</dbReference>
<dbReference type="SUPFAM" id="SSF56672">
    <property type="entry name" value="DNA/RNA polymerases"/>
    <property type="match status" value="1"/>
</dbReference>
<dbReference type="InterPro" id="IPR036397">
    <property type="entry name" value="RNaseH_sf"/>
</dbReference>
<dbReference type="AlphaFoldDB" id="A0A0K0FER7"/>
<proteinExistence type="predicted"/>
<dbReference type="Gene3D" id="1.10.340.70">
    <property type="match status" value="1"/>
</dbReference>
<evidence type="ECO:0000313" key="2">
    <source>
        <dbReference type="Proteomes" id="UP000035680"/>
    </source>
</evidence>
<dbReference type="WBParaSite" id="SVE_0735200.1">
    <property type="protein sequence ID" value="SVE_0735200.1"/>
    <property type="gene ID" value="SVE_0735200"/>
</dbReference>
<dbReference type="Pfam" id="PF00078">
    <property type="entry name" value="RVT_1"/>
    <property type="match status" value="1"/>
</dbReference>
<reference evidence="3" key="2">
    <citation type="submission" date="2015-08" db="UniProtKB">
        <authorList>
            <consortium name="WormBaseParasite"/>
        </authorList>
    </citation>
    <scope>IDENTIFICATION</scope>
</reference>
<dbReference type="InterPro" id="IPR012337">
    <property type="entry name" value="RNaseH-like_sf"/>
</dbReference>
<dbReference type="PROSITE" id="PS50994">
    <property type="entry name" value="INTEGRASE"/>
    <property type="match status" value="1"/>
</dbReference>
<dbReference type="PANTHER" id="PTHR37984:SF5">
    <property type="entry name" value="PROTEIN NYNRIN-LIKE"/>
    <property type="match status" value="1"/>
</dbReference>
<sequence length="1022" mass="117686">MKSRENIVEKLYMIKEKDESLFNLFLQHEKVYNEQILSPIIEIDIPIVEPFPKRVQAAYPLNYEQKLVLGKKLNNEILDGYMTSILYPSHAVPVTVVHGTNGYRVCNDARLQNHNIIPMDIQLDNIISTILRLTDTGNDNDEERFYSVFDLKSAFKNFSIVPERRFLSNIITPLGIFTSDRLIFGLKSASALFHSTFLNLLEQEGCYNFALYVDDLIVYGSMTEQIQNISKILLLCSRNHIKLNIAKTGLFLKETVYLGQSLTLTTISVTKKRIDELLSLPTPISKSQMYRYLGKLQFVSKFIKDYSTLTKDLHPSKNNCDTNGKFIWNSTRITAFDKIRDNIQNHYIFSIPKNSDQLFCQVFITDVSFTVETYFYPDNTKGYRNILDIFSRIFQKSELNYNYIEKQLLALQEYFSRWSDDNRLPIIETCKLIESILKHDNCSAFSTRIQKLASIMIVKDVQVKVIKQVRTKMLKAITFPEAPLKFDFNVDEVIKFQSTDNNCKTLRTFMDNGNEDCLKKLPVAFSEKAELLEEIQGALAIDKRIIVSTGIAKKLIKKHHLLYHLGETKTYEYFKKIIFCIGLVSFCAQERKNCSVCMEYLNLPVAQVSQWITPIHPRSRGSIDYMFFEGTPIFVLCDNATQYLFAWITPNKSTATIIQCLIPIFSQCPFSFLIMDNAKEFCSNEMLLFLSDFNCQPILVPSYHSKSNGCIERHNQIIRRGLQKNVELGKSLDESLRITLESHNLDKTRKFYCNDIHTEEFMHNRYHNSYSRWTWISYFTVARDYVHMSVPQHLIDADISLHDTIITDQNWETDNDDNSIISIANCDTTEEVSNDKNILHKHDIFDSKTDLKNEPVNVYIFNNVNNELLSLPRFLNPPSASTSPISDLSKSFDLTTGTTLYSDIDIKEFIEVSSSDIFIFFDGSCPNSKASSSNIIKGVGIINLILKEKIMEYYKAQNFFSGRPTSARYEVAAVMLSIILCQNETKKASTLLSDNTYSLEPIDRPEILSKYSSDTSQAQNKL</sequence>
<name>A0A0K0FER7_STRVS</name>
<dbReference type="GO" id="GO:0015074">
    <property type="term" value="P:DNA integration"/>
    <property type="evidence" value="ECO:0007669"/>
    <property type="project" value="InterPro"/>
</dbReference>
<evidence type="ECO:0000259" key="1">
    <source>
        <dbReference type="PROSITE" id="PS50994"/>
    </source>
</evidence>
<dbReference type="InterPro" id="IPR000477">
    <property type="entry name" value="RT_dom"/>
</dbReference>